<evidence type="ECO:0000256" key="3">
    <source>
        <dbReference type="ARBA" id="ARBA00022840"/>
    </source>
</evidence>
<dbReference type="Pfam" id="PF00005">
    <property type="entry name" value="ABC_tran"/>
    <property type="match status" value="1"/>
</dbReference>
<gene>
    <name evidence="5" type="ORF">K239x_52480</name>
</gene>
<evidence type="ECO:0000256" key="2">
    <source>
        <dbReference type="ARBA" id="ARBA00022741"/>
    </source>
</evidence>
<dbReference type="PROSITE" id="PS50893">
    <property type="entry name" value="ABC_TRANSPORTER_2"/>
    <property type="match status" value="1"/>
</dbReference>
<keyword evidence="6" id="KW-1185">Reference proteome</keyword>
<evidence type="ECO:0000259" key="4">
    <source>
        <dbReference type="PROSITE" id="PS50893"/>
    </source>
</evidence>
<dbReference type="InterPro" id="IPR003439">
    <property type="entry name" value="ABC_transporter-like_ATP-bd"/>
</dbReference>
<dbReference type="PANTHER" id="PTHR43023">
    <property type="entry name" value="PROTEIN TRIGALACTOSYLDIACYLGLYCEROL 3, CHLOROPLASTIC"/>
    <property type="match status" value="1"/>
</dbReference>
<dbReference type="SMART" id="SM00382">
    <property type="entry name" value="AAA"/>
    <property type="match status" value="1"/>
</dbReference>
<organism evidence="5 6">
    <name type="scientific">Stieleria marina</name>
    <dbReference type="NCBI Taxonomy" id="1930275"/>
    <lineage>
        <taxon>Bacteria</taxon>
        <taxon>Pseudomonadati</taxon>
        <taxon>Planctomycetota</taxon>
        <taxon>Planctomycetia</taxon>
        <taxon>Pirellulales</taxon>
        <taxon>Pirellulaceae</taxon>
        <taxon>Stieleria</taxon>
    </lineage>
</organism>
<dbReference type="EMBL" id="CP036526">
    <property type="protein sequence ID" value="QDT13231.1"/>
    <property type="molecule type" value="Genomic_DNA"/>
</dbReference>
<dbReference type="Proteomes" id="UP000319817">
    <property type="component" value="Chromosome"/>
</dbReference>
<dbReference type="SUPFAM" id="SSF52540">
    <property type="entry name" value="P-loop containing nucleoside triphosphate hydrolases"/>
    <property type="match status" value="1"/>
</dbReference>
<protein>
    <submittedName>
        <fullName evidence="5">Putative ABC transporter ATP-binding protein</fullName>
    </submittedName>
</protein>
<dbReference type="PROSITE" id="PS00211">
    <property type="entry name" value="ABC_TRANSPORTER_1"/>
    <property type="match status" value="1"/>
</dbReference>
<name>A0A517P1H7_9BACT</name>
<accession>A0A517P1H7</accession>
<dbReference type="InterPro" id="IPR027417">
    <property type="entry name" value="P-loop_NTPase"/>
</dbReference>
<dbReference type="RefSeq" id="WP_145421002.1">
    <property type="nucleotide sequence ID" value="NZ_CP036526.1"/>
</dbReference>
<sequence>MNATATQTPLEDDAAGSKPSIEVRDLTVAFGGQPILKDINLTIARGQTLAIIGESGCGKTVFMKTLVGLIAPTIGSVSFCGKDLAKVSQVELPSIRRRFGFVFQNAALFDSMSIFDNVAFPLTQNERISDDELDERVFKHLHEVGLPSAVAHKRPSEISGGMRKRVGLARALILKPDLIVYDEPTTGLDPIMSDVINELILDTRRRYPVTSVVVTHDMHTARKVSDRVLMFFPRARIGEDDSQILFDGSPSDLEHADDRRVRQFVRGEAGDRLNELTREAGS</sequence>
<dbReference type="AlphaFoldDB" id="A0A517P1H7"/>
<evidence type="ECO:0000313" key="5">
    <source>
        <dbReference type="EMBL" id="QDT13231.1"/>
    </source>
</evidence>
<dbReference type="Gene3D" id="3.40.50.300">
    <property type="entry name" value="P-loop containing nucleotide triphosphate hydrolases"/>
    <property type="match status" value="1"/>
</dbReference>
<dbReference type="InterPro" id="IPR003593">
    <property type="entry name" value="AAA+_ATPase"/>
</dbReference>
<dbReference type="CDD" id="cd03261">
    <property type="entry name" value="ABC_Org_Solvent_Resistant"/>
    <property type="match status" value="1"/>
</dbReference>
<dbReference type="GO" id="GO:0005524">
    <property type="term" value="F:ATP binding"/>
    <property type="evidence" value="ECO:0007669"/>
    <property type="project" value="UniProtKB-KW"/>
</dbReference>
<dbReference type="OrthoDB" id="9772862at2"/>
<dbReference type="InterPro" id="IPR017871">
    <property type="entry name" value="ABC_transporter-like_CS"/>
</dbReference>
<reference evidence="5 6" key="1">
    <citation type="submission" date="2019-02" db="EMBL/GenBank/DDBJ databases">
        <title>Deep-cultivation of Planctomycetes and their phenomic and genomic characterization uncovers novel biology.</title>
        <authorList>
            <person name="Wiegand S."/>
            <person name="Jogler M."/>
            <person name="Boedeker C."/>
            <person name="Pinto D."/>
            <person name="Vollmers J."/>
            <person name="Rivas-Marin E."/>
            <person name="Kohn T."/>
            <person name="Peeters S.H."/>
            <person name="Heuer A."/>
            <person name="Rast P."/>
            <person name="Oberbeckmann S."/>
            <person name="Bunk B."/>
            <person name="Jeske O."/>
            <person name="Meyerdierks A."/>
            <person name="Storesund J.E."/>
            <person name="Kallscheuer N."/>
            <person name="Luecker S."/>
            <person name="Lage O.M."/>
            <person name="Pohl T."/>
            <person name="Merkel B.J."/>
            <person name="Hornburger P."/>
            <person name="Mueller R.-W."/>
            <person name="Bruemmer F."/>
            <person name="Labrenz M."/>
            <person name="Spormann A.M."/>
            <person name="Op den Camp H."/>
            <person name="Overmann J."/>
            <person name="Amann R."/>
            <person name="Jetten M.S.M."/>
            <person name="Mascher T."/>
            <person name="Medema M.H."/>
            <person name="Devos D.P."/>
            <person name="Kaster A.-K."/>
            <person name="Ovreas L."/>
            <person name="Rohde M."/>
            <person name="Galperin M.Y."/>
            <person name="Jogler C."/>
        </authorList>
    </citation>
    <scope>NUCLEOTIDE SEQUENCE [LARGE SCALE GENOMIC DNA]</scope>
    <source>
        <strain evidence="5 6">K23_9</strain>
    </source>
</reference>
<dbReference type="GO" id="GO:0016887">
    <property type="term" value="F:ATP hydrolysis activity"/>
    <property type="evidence" value="ECO:0007669"/>
    <property type="project" value="InterPro"/>
</dbReference>
<keyword evidence="2" id="KW-0547">Nucleotide-binding</keyword>
<keyword evidence="3 5" id="KW-0067">ATP-binding</keyword>
<proteinExistence type="predicted"/>
<evidence type="ECO:0000313" key="6">
    <source>
        <dbReference type="Proteomes" id="UP000319817"/>
    </source>
</evidence>
<evidence type="ECO:0000256" key="1">
    <source>
        <dbReference type="ARBA" id="ARBA00022448"/>
    </source>
</evidence>
<keyword evidence="1" id="KW-0813">Transport</keyword>
<feature type="domain" description="ABC transporter" evidence="4">
    <location>
        <begin position="21"/>
        <end position="258"/>
    </location>
</feature>
<dbReference type="PANTHER" id="PTHR43023:SF6">
    <property type="entry name" value="INTERMEMBRANE PHOSPHOLIPID TRANSPORT SYSTEM ATP-BINDING PROTEIN MLAF"/>
    <property type="match status" value="1"/>
</dbReference>